<evidence type="ECO:0000313" key="3">
    <source>
        <dbReference type="Proteomes" id="UP000549911"/>
    </source>
</evidence>
<dbReference type="EMBL" id="JACCBW010000002">
    <property type="protein sequence ID" value="NYE37552.1"/>
    <property type="molecule type" value="Genomic_DNA"/>
</dbReference>
<reference evidence="2 3" key="1">
    <citation type="submission" date="2020-07" db="EMBL/GenBank/DDBJ databases">
        <authorList>
            <person name="Partida-Martinez L."/>
            <person name="Huntemann M."/>
            <person name="Clum A."/>
            <person name="Wang J."/>
            <person name="Palaniappan K."/>
            <person name="Ritter S."/>
            <person name="Chen I.-M."/>
            <person name="Stamatis D."/>
            <person name="Reddy T."/>
            <person name="O'Malley R."/>
            <person name="Daum C."/>
            <person name="Shapiro N."/>
            <person name="Ivanova N."/>
            <person name="Kyrpides N."/>
            <person name="Woyke T."/>
        </authorList>
    </citation>
    <scope>NUCLEOTIDE SEQUENCE [LARGE SCALE GENOMIC DNA]</scope>
    <source>
        <strain evidence="2 3">AT2.17</strain>
    </source>
</reference>
<keyword evidence="1" id="KW-0812">Transmembrane</keyword>
<evidence type="ECO:0000313" key="2">
    <source>
        <dbReference type="EMBL" id="NYE37552.1"/>
    </source>
</evidence>
<dbReference type="Proteomes" id="UP000549911">
    <property type="component" value="Unassembled WGS sequence"/>
</dbReference>
<proteinExistence type="predicted"/>
<accession>A0A7Y9H407</accession>
<sequence length="46" mass="5155">MTSRRRLEKYGEDYQRPKIIDTSDLPVLLPALLLVLGVIALVAFLG</sequence>
<comment type="caution">
    <text evidence="2">The sequence shown here is derived from an EMBL/GenBank/DDBJ whole genome shotgun (WGS) entry which is preliminary data.</text>
</comment>
<name>A0A7Y9H407_9ACTN</name>
<organism evidence="2 3">
    <name type="scientific">Nocardioides cavernae</name>
    <dbReference type="NCBI Taxonomy" id="1921566"/>
    <lineage>
        <taxon>Bacteria</taxon>
        <taxon>Bacillati</taxon>
        <taxon>Actinomycetota</taxon>
        <taxon>Actinomycetes</taxon>
        <taxon>Propionibacteriales</taxon>
        <taxon>Nocardioidaceae</taxon>
        <taxon>Nocardioides</taxon>
    </lineage>
</organism>
<keyword evidence="1" id="KW-1133">Transmembrane helix</keyword>
<dbReference type="AlphaFoldDB" id="A0A7Y9H407"/>
<gene>
    <name evidence="2" type="ORF">F4692_002685</name>
</gene>
<evidence type="ECO:0000256" key="1">
    <source>
        <dbReference type="SAM" id="Phobius"/>
    </source>
</evidence>
<keyword evidence="3" id="KW-1185">Reference proteome</keyword>
<dbReference type="RefSeq" id="WP_179620092.1">
    <property type="nucleotide sequence ID" value="NZ_JACCBW010000002.1"/>
</dbReference>
<protein>
    <submittedName>
        <fullName evidence="2">Uncharacterized protein</fullName>
    </submittedName>
</protein>
<keyword evidence="1" id="KW-0472">Membrane</keyword>
<feature type="transmembrane region" description="Helical" evidence="1">
    <location>
        <begin position="25"/>
        <end position="45"/>
    </location>
</feature>
<reference evidence="2 3" key="2">
    <citation type="submission" date="2020-08" db="EMBL/GenBank/DDBJ databases">
        <title>The Agave Microbiome: Exploring the role of microbial communities in plant adaptations to desert environments.</title>
        <authorList>
            <person name="Partida-Martinez L.P."/>
        </authorList>
    </citation>
    <scope>NUCLEOTIDE SEQUENCE [LARGE SCALE GENOMIC DNA]</scope>
    <source>
        <strain evidence="2 3">AT2.17</strain>
    </source>
</reference>